<evidence type="ECO:0000313" key="2">
    <source>
        <dbReference type="Proteomes" id="UP000256763"/>
    </source>
</evidence>
<organism evidence="1 2">
    <name type="scientific">Alkalilimnicola ehrlichii</name>
    <dbReference type="NCBI Taxonomy" id="351052"/>
    <lineage>
        <taxon>Bacteria</taxon>
        <taxon>Pseudomonadati</taxon>
        <taxon>Pseudomonadota</taxon>
        <taxon>Gammaproteobacteria</taxon>
        <taxon>Chromatiales</taxon>
        <taxon>Ectothiorhodospiraceae</taxon>
        <taxon>Alkalilimnicola</taxon>
    </lineage>
</organism>
<reference evidence="2" key="1">
    <citation type="submission" date="2017-05" db="EMBL/GenBank/DDBJ databases">
        <authorList>
            <person name="Sharma S."/>
            <person name="Sidhu C."/>
            <person name="Pinnaka A.K."/>
        </authorList>
    </citation>
    <scope>NUCLEOTIDE SEQUENCE [LARGE SCALE GENOMIC DNA]</scope>
    <source>
        <strain evidence="2">AK93</strain>
    </source>
</reference>
<sequence length="101" mass="11389">MMDETLAAAIRSQWIESGYLSTISSSPARSHFRSFNAEVLDRREQHAQVRVTGERVLTIPPMGDKRAEDIVTEFDITLPMAIIPRTRLATHGVRILDIVNN</sequence>
<name>A0A3E0WFB2_9GAMM</name>
<dbReference type="Proteomes" id="UP000256763">
    <property type="component" value="Unassembled WGS sequence"/>
</dbReference>
<evidence type="ECO:0000313" key="1">
    <source>
        <dbReference type="EMBL" id="RFA31634.1"/>
    </source>
</evidence>
<proteinExistence type="predicted"/>
<dbReference type="EMBL" id="NFZW01000045">
    <property type="protein sequence ID" value="RFA31634.1"/>
    <property type="molecule type" value="Genomic_DNA"/>
</dbReference>
<dbReference type="AlphaFoldDB" id="A0A3E0WFB2"/>
<gene>
    <name evidence="1" type="ORF">CAL65_22065</name>
</gene>
<keyword evidence="2" id="KW-1185">Reference proteome</keyword>
<protein>
    <submittedName>
        <fullName evidence="1">Uncharacterized protein</fullName>
    </submittedName>
</protein>
<accession>A0A3E0WFB2</accession>
<comment type="caution">
    <text evidence="1">The sequence shown here is derived from an EMBL/GenBank/DDBJ whole genome shotgun (WGS) entry which is preliminary data.</text>
</comment>